<organism evidence="1 2">
    <name type="scientific">Paraconiothyrium brasiliense</name>
    <dbReference type="NCBI Taxonomy" id="300254"/>
    <lineage>
        <taxon>Eukaryota</taxon>
        <taxon>Fungi</taxon>
        <taxon>Dikarya</taxon>
        <taxon>Ascomycota</taxon>
        <taxon>Pezizomycotina</taxon>
        <taxon>Dothideomycetes</taxon>
        <taxon>Pleosporomycetidae</taxon>
        <taxon>Pleosporales</taxon>
        <taxon>Massarineae</taxon>
        <taxon>Didymosphaeriaceae</taxon>
        <taxon>Paraconiothyrium</taxon>
    </lineage>
</organism>
<reference evidence="1 2" key="1">
    <citation type="submission" date="2024-02" db="EMBL/GenBank/DDBJ databases">
        <title>De novo assembly and annotation of 12 fungi associated with fruit tree decline syndrome in Ontario, Canada.</title>
        <authorList>
            <person name="Sulman M."/>
            <person name="Ellouze W."/>
            <person name="Ilyukhin E."/>
        </authorList>
    </citation>
    <scope>NUCLEOTIDE SEQUENCE [LARGE SCALE GENOMIC DNA]</scope>
    <source>
        <strain evidence="1 2">M42-189</strain>
    </source>
</reference>
<proteinExistence type="predicted"/>
<gene>
    <name evidence="1" type="ORF">SLS60_003706</name>
</gene>
<evidence type="ECO:0000313" key="1">
    <source>
        <dbReference type="EMBL" id="KAL1606304.1"/>
    </source>
</evidence>
<protein>
    <submittedName>
        <fullName evidence="1">Uncharacterized protein</fullName>
    </submittedName>
</protein>
<name>A0ABR3RPE8_9PLEO</name>
<dbReference type="Proteomes" id="UP001521785">
    <property type="component" value="Unassembled WGS sequence"/>
</dbReference>
<evidence type="ECO:0000313" key="2">
    <source>
        <dbReference type="Proteomes" id="UP001521785"/>
    </source>
</evidence>
<comment type="caution">
    <text evidence="1">The sequence shown here is derived from an EMBL/GenBank/DDBJ whole genome shotgun (WGS) entry which is preliminary data.</text>
</comment>
<keyword evidence="2" id="KW-1185">Reference proteome</keyword>
<dbReference type="EMBL" id="JAKJXO020000004">
    <property type="protein sequence ID" value="KAL1606304.1"/>
    <property type="molecule type" value="Genomic_DNA"/>
</dbReference>
<sequence>MVEDSYGGFTYADLVRISDECTPTEFDDLLGRNVPFNVKELDRRLATELVQWLYENMDRGLTSFTTRGVHFMTPQVPMLNPDSPRTPCNFPTLNVRHLQKFLDTDLFGVGITPADCKLRSLSVLVDYATTYSSNVNWVRIVPFKETLTCAALDTLLARVLAQPKTSNFKLHIFALAWSMKRDQSHVLAELVAKVYDVSADAELLVPDMEVKPVYFEYLLNQKRFYDTFYMMNAYGSEVLPRAAVWKADSYETGMRPYFATWDEWHRNQFSANVP</sequence>
<accession>A0ABR3RPE8</accession>